<name>A0ABU7XHH9_9HYPH</name>
<comment type="caution">
    <text evidence="1">The sequence shown here is derived from an EMBL/GenBank/DDBJ whole genome shotgun (WGS) entry which is preliminary data.</text>
</comment>
<sequence length="182" mass="19605">MRAAEADILIVPGLSGSGPEHWQSRWQAKLSTARRVVQRDFENPKRIEWEETIAREVMASARPVVIVAHSLGVVATLHAAHRVGERIAGAFLVAPPSEAAIRELPSVDKAFLPIPRARLPFPAAMVGSSDDPYADLLFTRQLAQDIGAQFIDAGASGHINADSGHGPWPEGSLAFANFMAKL</sequence>
<organism evidence="1 2">
    <name type="scientific">Methylocystis borbori</name>
    <dbReference type="NCBI Taxonomy" id="3118750"/>
    <lineage>
        <taxon>Bacteria</taxon>
        <taxon>Pseudomonadati</taxon>
        <taxon>Pseudomonadota</taxon>
        <taxon>Alphaproteobacteria</taxon>
        <taxon>Hyphomicrobiales</taxon>
        <taxon>Methylocystaceae</taxon>
        <taxon>Methylocystis</taxon>
    </lineage>
</organism>
<dbReference type="Gene3D" id="3.40.50.1820">
    <property type="entry name" value="alpha/beta hydrolase"/>
    <property type="match status" value="1"/>
</dbReference>
<evidence type="ECO:0000313" key="2">
    <source>
        <dbReference type="Proteomes" id="UP001350748"/>
    </source>
</evidence>
<dbReference type="EMBL" id="JAZHYN010000020">
    <property type="protein sequence ID" value="MEF3366609.1"/>
    <property type="molecule type" value="Genomic_DNA"/>
</dbReference>
<dbReference type="RefSeq" id="WP_332081626.1">
    <property type="nucleotide sequence ID" value="NZ_JAZHYN010000020.1"/>
</dbReference>
<proteinExistence type="predicted"/>
<gene>
    <name evidence="1" type="ORF">V3H18_08695</name>
</gene>
<dbReference type="Pfam" id="PF06821">
    <property type="entry name" value="Ser_hydrolase"/>
    <property type="match status" value="1"/>
</dbReference>
<dbReference type="GO" id="GO:0016787">
    <property type="term" value="F:hydrolase activity"/>
    <property type="evidence" value="ECO:0007669"/>
    <property type="project" value="UniProtKB-KW"/>
</dbReference>
<dbReference type="Proteomes" id="UP001350748">
    <property type="component" value="Unassembled WGS sequence"/>
</dbReference>
<keyword evidence="2" id="KW-1185">Reference proteome</keyword>
<evidence type="ECO:0000313" key="1">
    <source>
        <dbReference type="EMBL" id="MEF3366609.1"/>
    </source>
</evidence>
<dbReference type="InterPro" id="IPR029058">
    <property type="entry name" value="AB_hydrolase_fold"/>
</dbReference>
<reference evidence="1 2" key="1">
    <citation type="submission" date="2024-02" db="EMBL/GenBank/DDBJ databases">
        <authorList>
            <person name="Grouzdev D."/>
        </authorList>
    </citation>
    <scope>NUCLEOTIDE SEQUENCE [LARGE SCALE GENOMIC DNA]</scope>
    <source>
        <strain evidence="1 2">9N</strain>
    </source>
</reference>
<keyword evidence="1" id="KW-0378">Hydrolase</keyword>
<dbReference type="InterPro" id="IPR010662">
    <property type="entry name" value="RBBP9/YdeN"/>
</dbReference>
<protein>
    <submittedName>
        <fullName evidence="1">Alpha/beta hydrolase</fullName>
    </submittedName>
</protein>
<accession>A0ABU7XHH9</accession>
<dbReference type="SUPFAM" id="SSF53474">
    <property type="entry name" value="alpha/beta-Hydrolases"/>
    <property type="match status" value="1"/>
</dbReference>